<dbReference type="Proteomes" id="UP000006176">
    <property type="component" value="Chromosome"/>
</dbReference>
<organism evidence="2 3">
    <name type="scientific">Sulfurospirillum barnesii (strain ATCC 700032 / DSM 10660 / SES-3)</name>
    <dbReference type="NCBI Taxonomy" id="760154"/>
    <lineage>
        <taxon>Bacteria</taxon>
        <taxon>Pseudomonadati</taxon>
        <taxon>Campylobacterota</taxon>
        <taxon>Epsilonproteobacteria</taxon>
        <taxon>Campylobacterales</taxon>
        <taxon>Sulfurospirillaceae</taxon>
        <taxon>Sulfurospirillum</taxon>
    </lineage>
</organism>
<feature type="coiled-coil region" evidence="1">
    <location>
        <begin position="293"/>
        <end position="327"/>
    </location>
</feature>
<dbReference type="EMBL" id="CP003333">
    <property type="protein sequence ID" value="AFL69679.1"/>
    <property type="molecule type" value="Genomic_DNA"/>
</dbReference>
<evidence type="ECO:0000313" key="2">
    <source>
        <dbReference type="EMBL" id="AFL69679.1"/>
    </source>
</evidence>
<keyword evidence="3" id="KW-1185">Reference proteome</keyword>
<sequence>MMNEYPNESHHLKFSDVEKKITLFLQNFPIENYKIHEALYGFEDSELTEIIALLNTTKLPKHYASYKDVLREHLSERLNLEPNDLIIFVEGGIYIKLFFQLTSEENAERRACGIDNTMLEGYKNQFFPNGEYKKSIMDFLHYIIEENLSFRKITPAHFKRIFIPTLVNVVETVVITQTKLEDLKTIRGFSFYLLRELFDEMMLQISQDILFHFSNSDKKAIEFLSAFSVHETIDSKGNRHKPNPILDESNHAWNTTTIRSTMLQHKKAKQTLYDKKNALITIKKKIETLAMDQKEILQEMQNAQNILQSIEDKILQLHRTMDKLNESDSEEVTFNENGVESIFNRKMLMTKLFKKEDTLLNEKTKVRRNCDEIDLRLSNKNKEIDMWVKRYNEAKTFVETSEKSTHPLDKQYERIQRALAKTLASR</sequence>
<evidence type="ECO:0000313" key="3">
    <source>
        <dbReference type="Proteomes" id="UP000006176"/>
    </source>
</evidence>
<dbReference type="PATRIC" id="fig|760154.4.peg.2409"/>
<keyword evidence="1" id="KW-0175">Coiled coil</keyword>
<dbReference type="HOGENOM" id="CLU_657082_0_0_7"/>
<dbReference type="KEGG" id="sba:Sulba_2412"/>
<reference evidence="2 3" key="1">
    <citation type="submission" date="2012-06" db="EMBL/GenBank/DDBJ databases">
        <title>Complete sequence of Sulfurospirillum barnesii SES-3.</title>
        <authorList>
            <consortium name="US DOE Joint Genome Institute"/>
            <person name="Lucas S."/>
            <person name="Han J."/>
            <person name="Lapidus A."/>
            <person name="Cheng J.-F."/>
            <person name="Goodwin L."/>
            <person name="Pitluck S."/>
            <person name="Peters L."/>
            <person name="Ovchinnikova G."/>
            <person name="Lu M."/>
            <person name="Detter J.C."/>
            <person name="Han C."/>
            <person name="Tapia R."/>
            <person name="Land M."/>
            <person name="Hauser L."/>
            <person name="Kyrpides N."/>
            <person name="Ivanova N."/>
            <person name="Pagani I."/>
            <person name="Stolz J."/>
            <person name="Arkin A."/>
            <person name="Dehal P."/>
            <person name="Oremland R."/>
            <person name="Saltikov C."/>
            <person name="Basu P."/>
            <person name="Hollibaugh J."/>
            <person name="Newman D."/>
            <person name="Stolyar S."/>
            <person name="Hazen T."/>
            <person name="Woyke T."/>
        </authorList>
    </citation>
    <scope>NUCLEOTIDE SEQUENCE [LARGE SCALE GENOMIC DNA]</scope>
    <source>
        <strain evidence="3">ATCC 700032 / DSM 10660 / SES-3</strain>
    </source>
</reference>
<dbReference type="AlphaFoldDB" id="I3Y0F5"/>
<gene>
    <name evidence="2" type="ordered locus">Sulba_2412</name>
</gene>
<accession>I3Y0F5</accession>
<dbReference type="STRING" id="760154.Sulba_2412"/>
<dbReference type="OrthoDB" id="5337730at2"/>
<proteinExistence type="predicted"/>
<dbReference type="RefSeq" id="WP_014770542.1">
    <property type="nucleotide sequence ID" value="NC_018002.1"/>
</dbReference>
<protein>
    <submittedName>
        <fullName evidence="2">Uncharacterized protein</fullName>
    </submittedName>
</protein>
<evidence type="ECO:0000256" key="1">
    <source>
        <dbReference type="SAM" id="Coils"/>
    </source>
</evidence>
<dbReference type="eggNOG" id="COG3206">
    <property type="taxonomic scope" value="Bacteria"/>
</dbReference>
<name>I3Y0F5_SULBS</name>